<organism evidence="6 7">
    <name type="scientific">Rhodobaculum claviforme</name>
    <dbReference type="NCBI Taxonomy" id="1549854"/>
    <lineage>
        <taxon>Bacteria</taxon>
        <taxon>Pseudomonadati</taxon>
        <taxon>Pseudomonadota</taxon>
        <taxon>Alphaproteobacteria</taxon>
        <taxon>Rhodobacterales</taxon>
        <taxon>Paracoccaceae</taxon>
        <taxon>Rhodobaculum</taxon>
    </lineage>
</organism>
<evidence type="ECO:0000256" key="4">
    <source>
        <dbReference type="PROSITE-ProRule" id="PRU00335"/>
    </source>
</evidence>
<keyword evidence="3" id="KW-0804">Transcription</keyword>
<keyword evidence="2 4" id="KW-0238">DNA-binding</keyword>
<evidence type="ECO:0000259" key="5">
    <source>
        <dbReference type="PROSITE" id="PS50977"/>
    </source>
</evidence>
<keyword evidence="7" id="KW-1185">Reference proteome</keyword>
<evidence type="ECO:0000256" key="2">
    <source>
        <dbReference type="ARBA" id="ARBA00023125"/>
    </source>
</evidence>
<dbReference type="RefSeq" id="WP_207186524.1">
    <property type="nucleotide sequence ID" value="NZ_NHSD01000112.1"/>
</dbReference>
<dbReference type="GO" id="GO:0000976">
    <property type="term" value="F:transcription cis-regulatory region binding"/>
    <property type="evidence" value="ECO:0007669"/>
    <property type="project" value="TreeGrafter"/>
</dbReference>
<dbReference type="GO" id="GO:0003700">
    <property type="term" value="F:DNA-binding transcription factor activity"/>
    <property type="evidence" value="ECO:0007669"/>
    <property type="project" value="TreeGrafter"/>
</dbReference>
<dbReference type="Gene3D" id="1.10.10.60">
    <property type="entry name" value="Homeodomain-like"/>
    <property type="match status" value="1"/>
</dbReference>
<dbReference type="InterPro" id="IPR001647">
    <property type="entry name" value="HTH_TetR"/>
</dbReference>
<evidence type="ECO:0000256" key="1">
    <source>
        <dbReference type="ARBA" id="ARBA00023015"/>
    </source>
</evidence>
<dbReference type="AlphaFoldDB" id="A0A934TIH9"/>
<feature type="DNA-binding region" description="H-T-H motif" evidence="4">
    <location>
        <begin position="67"/>
        <end position="86"/>
    </location>
</feature>
<evidence type="ECO:0000256" key="3">
    <source>
        <dbReference type="ARBA" id="ARBA00023163"/>
    </source>
</evidence>
<gene>
    <name evidence="6" type="ORF">CCR87_02625</name>
</gene>
<accession>A0A934TIH9</accession>
<dbReference type="SUPFAM" id="SSF46689">
    <property type="entry name" value="Homeodomain-like"/>
    <property type="match status" value="1"/>
</dbReference>
<dbReference type="PRINTS" id="PR00455">
    <property type="entry name" value="HTHTETR"/>
</dbReference>
<dbReference type="InterPro" id="IPR023772">
    <property type="entry name" value="DNA-bd_HTH_TetR-type_CS"/>
</dbReference>
<dbReference type="Proteomes" id="UP000706333">
    <property type="component" value="Unassembled WGS sequence"/>
</dbReference>
<sequence>MANDPEARRTDSRTAVLPDSEALCRSILERHHDTIGVRKPAVAVPKLQRILAAALELSNRKGFQAMSLRDLSQASGLSAGGLYAYFDSKTTLLKMILGEVTDSVRRVLSHPPAEVAADPVAHLGWLIDTHLRLTEAMLPWFTFAFMEAKNFPPAERRIAIDSEALTESYFAEVIAAGIAAGRLRPDTSPLLPALVKPLLQEWYVKRAKYRRRGVTLDVYSATVQDLVLRACLPEGAPRPAPSLTAGG</sequence>
<comment type="caution">
    <text evidence="6">The sequence shown here is derived from an EMBL/GenBank/DDBJ whole genome shotgun (WGS) entry which is preliminary data.</text>
</comment>
<dbReference type="PANTHER" id="PTHR30055:SF240">
    <property type="entry name" value="HTH-TYPE TRANSCRIPTIONAL REGULATOR ACRR"/>
    <property type="match status" value="1"/>
</dbReference>
<reference evidence="6" key="1">
    <citation type="submission" date="2017-05" db="EMBL/GenBank/DDBJ databases">
        <authorList>
            <person name="Imhoff J.F."/>
            <person name="Rahn T."/>
            <person name="Kuenzel S."/>
            <person name="Neulinger S.C."/>
        </authorList>
    </citation>
    <scope>NUCLEOTIDE SEQUENCE</scope>
    <source>
        <strain evidence="6">LMG 28126</strain>
    </source>
</reference>
<dbReference type="PANTHER" id="PTHR30055">
    <property type="entry name" value="HTH-TYPE TRANSCRIPTIONAL REGULATOR RUTR"/>
    <property type="match status" value="1"/>
</dbReference>
<feature type="domain" description="HTH tetR-type" evidence="5">
    <location>
        <begin position="44"/>
        <end position="104"/>
    </location>
</feature>
<reference evidence="6" key="2">
    <citation type="journal article" date="2020" name="Microorganisms">
        <title>Osmotic Adaptation and Compatible Solute Biosynthesis of Phototrophic Bacteria as Revealed from Genome Analyses.</title>
        <authorList>
            <person name="Imhoff J.F."/>
            <person name="Rahn T."/>
            <person name="Kunzel S."/>
            <person name="Keller A."/>
            <person name="Neulinger S.C."/>
        </authorList>
    </citation>
    <scope>NUCLEOTIDE SEQUENCE</scope>
    <source>
        <strain evidence="6">LMG 28126</strain>
    </source>
</reference>
<name>A0A934TIH9_9RHOB</name>
<dbReference type="InterPro" id="IPR036271">
    <property type="entry name" value="Tet_transcr_reg_TetR-rel_C_sf"/>
</dbReference>
<dbReference type="InterPro" id="IPR050109">
    <property type="entry name" value="HTH-type_TetR-like_transc_reg"/>
</dbReference>
<protein>
    <submittedName>
        <fullName evidence="6">TetR family transcriptional regulator</fullName>
    </submittedName>
</protein>
<dbReference type="SUPFAM" id="SSF48498">
    <property type="entry name" value="Tetracyclin repressor-like, C-terminal domain"/>
    <property type="match status" value="1"/>
</dbReference>
<evidence type="ECO:0000313" key="7">
    <source>
        <dbReference type="Proteomes" id="UP000706333"/>
    </source>
</evidence>
<dbReference type="Gene3D" id="1.10.357.10">
    <property type="entry name" value="Tetracycline Repressor, domain 2"/>
    <property type="match status" value="1"/>
</dbReference>
<dbReference type="EMBL" id="NHSD01000112">
    <property type="protein sequence ID" value="MBK5926258.1"/>
    <property type="molecule type" value="Genomic_DNA"/>
</dbReference>
<dbReference type="InterPro" id="IPR009057">
    <property type="entry name" value="Homeodomain-like_sf"/>
</dbReference>
<dbReference type="PROSITE" id="PS50977">
    <property type="entry name" value="HTH_TETR_2"/>
    <property type="match status" value="1"/>
</dbReference>
<evidence type="ECO:0000313" key="6">
    <source>
        <dbReference type="EMBL" id="MBK5926258.1"/>
    </source>
</evidence>
<proteinExistence type="predicted"/>
<dbReference type="Pfam" id="PF00440">
    <property type="entry name" value="TetR_N"/>
    <property type="match status" value="1"/>
</dbReference>
<dbReference type="PROSITE" id="PS01081">
    <property type="entry name" value="HTH_TETR_1"/>
    <property type="match status" value="1"/>
</dbReference>
<keyword evidence="1" id="KW-0805">Transcription regulation</keyword>